<dbReference type="InParanoid" id="E4XHN7"/>
<dbReference type="Proteomes" id="UP000001307">
    <property type="component" value="Unassembled WGS sequence"/>
</dbReference>
<keyword evidence="3" id="KW-1185">Reference proteome</keyword>
<dbReference type="Gene3D" id="2.60.120.1020">
    <property type="entry name" value="Peptide N glycanase, PAW domain"/>
    <property type="match status" value="1"/>
</dbReference>
<accession>E4XHN7</accession>
<dbReference type="Pfam" id="PF04721">
    <property type="entry name" value="PAW"/>
    <property type="match status" value="1"/>
</dbReference>
<sequence>MCNADRTTTPSSGSEVFCADTACGNLADFYALITTGLTSTCTADSCALSCPAGQMPTYLNLPCDSATRVYGFPHSSDSNTVECVSEYETPCGTVDSAFTMTRSDFNITCSGLESFHQTTPVTCELTCADQFDSVVGESTVVCENGAFTNAGSTITCEPDSTVKVRADTSENVFAYNCPNDVYLVNGVVVPGWETFLTHSGTGGLFRMVENDWNVCYLAMTTNPASEEVEWKFELPSTQTSLIQVYVHSTTFQPDNGNSVVWNFCVDDSCQEFDRLTQFNYTEPAANSIIKIKALMTANTDWKFAQLFRQALADSLFDRFEIRFHFDI</sequence>
<feature type="domain" description="PAW" evidence="1">
    <location>
        <begin position="171"/>
        <end position="323"/>
    </location>
</feature>
<dbReference type="SUPFAM" id="SSF49785">
    <property type="entry name" value="Galactose-binding domain-like"/>
    <property type="match status" value="1"/>
</dbReference>
<dbReference type="InterPro" id="IPR038680">
    <property type="entry name" value="PAW_sf"/>
</dbReference>
<evidence type="ECO:0000259" key="1">
    <source>
        <dbReference type="Pfam" id="PF04721"/>
    </source>
</evidence>
<evidence type="ECO:0000313" key="3">
    <source>
        <dbReference type="Proteomes" id="UP000001307"/>
    </source>
</evidence>
<dbReference type="GO" id="GO:0005737">
    <property type="term" value="C:cytoplasm"/>
    <property type="evidence" value="ECO:0007669"/>
    <property type="project" value="InterPro"/>
</dbReference>
<organism evidence="2">
    <name type="scientific">Oikopleura dioica</name>
    <name type="common">Tunicate</name>
    <dbReference type="NCBI Taxonomy" id="34765"/>
    <lineage>
        <taxon>Eukaryota</taxon>
        <taxon>Metazoa</taxon>
        <taxon>Chordata</taxon>
        <taxon>Tunicata</taxon>
        <taxon>Appendicularia</taxon>
        <taxon>Copelata</taxon>
        <taxon>Oikopleuridae</taxon>
        <taxon>Oikopleura</taxon>
    </lineage>
</organism>
<dbReference type="InterPro" id="IPR008979">
    <property type="entry name" value="Galactose-bd-like_sf"/>
</dbReference>
<evidence type="ECO:0000313" key="2">
    <source>
        <dbReference type="EMBL" id="CBY19594.1"/>
    </source>
</evidence>
<dbReference type="GO" id="GO:0006516">
    <property type="term" value="P:glycoprotein catabolic process"/>
    <property type="evidence" value="ECO:0007669"/>
    <property type="project" value="InterPro"/>
</dbReference>
<proteinExistence type="predicted"/>
<dbReference type="OrthoDB" id="409136at2759"/>
<dbReference type="EMBL" id="FN653052">
    <property type="protein sequence ID" value="CBY19594.1"/>
    <property type="molecule type" value="Genomic_DNA"/>
</dbReference>
<gene>
    <name evidence="2" type="ORF">GSOID_T00011018001</name>
</gene>
<name>E4XHN7_OIKDI</name>
<protein>
    <recommendedName>
        <fullName evidence="1">PAW domain-containing protein</fullName>
    </recommendedName>
</protein>
<reference evidence="2" key="1">
    <citation type="journal article" date="2010" name="Science">
        <title>Plasticity of animal genome architecture unmasked by rapid evolution of a pelagic tunicate.</title>
        <authorList>
            <person name="Denoeud F."/>
            <person name="Henriet S."/>
            <person name="Mungpakdee S."/>
            <person name="Aury J.M."/>
            <person name="Da Silva C."/>
            <person name="Brinkmann H."/>
            <person name="Mikhaleva J."/>
            <person name="Olsen L.C."/>
            <person name="Jubin C."/>
            <person name="Canestro C."/>
            <person name="Bouquet J.M."/>
            <person name="Danks G."/>
            <person name="Poulain J."/>
            <person name="Campsteijn C."/>
            <person name="Adamski M."/>
            <person name="Cross I."/>
            <person name="Yadetie F."/>
            <person name="Muffato M."/>
            <person name="Louis A."/>
            <person name="Butcher S."/>
            <person name="Tsagkogeorga G."/>
            <person name="Konrad A."/>
            <person name="Singh S."/>
            <person name="Jensen M.F."/>
            <person name="Cong E.H."/>
            <person name="Eikeseth-Otteraa H."/>
            <person name="Noel B."/>
            <person name="Anthouard V."/>
            <person name="Porcel B.M."/>
            <person name="Kachouri-Lafond R."/>
            <person name="Nishino A."/>
            <person name="Ugolini M."/>
            <person name="Chourrout P."/>
            <person name="Nishida H."/>
            <person name="Aasland R."/>
            <person name="Huzurbazar S."/>
            <person name="Westhof E."/>
            <person name="Delsuc F."/>
            <person name="Lehrach H."/>
            <person name="Reinhardt R."/>
            <person name="Weissenbach J."/>
            <person name="Roy S.W."/>
            <person name="Artiguenave F."/>
            <person name="Postlethwait J.H."/>
            <person name="Manak J.R."/>
            <person name="Thompson E.M."/>
            <person name="Jaillon O."/>
            <person name="Du Pasquier L."/>
            <person name="Boudinot P."/>
            <person name="Liberles D.A."/>
            <person name="Volff J.N."/>
            <person name="Philippe H."/>
            <person name="Lenhard B."/>
            <person name="Roest Crollius H."/>
            <person name="Wincker P."/>
            <person name="Chourrout D."/>
        </authorList>
    </citation>
    <scope>NUCLEOTIDE SEQUENCE [LARGE SCALE GENOMIC DNA]</scope>
</reference>
<dbReference type="InterPro" id="IPR006588">
    <property type="entry name" value="Peptide_N_glycanase_PAW_dom"/>
</dbReference>
<dbReference type="AlphaFoldDB" id="E4XHN7"/>